<evidence type="ECO:0000256" key="5">
    <source>
        <dbReference type="ARBA" id="ARBA00004635"/>
    </source>
</evidence>
<keyword evidence="9" id="KW-0132">Cell division</keyword>
<dbReference type="InterPro" id="IPR008657">
    <property type="entry name" value="JTB"/>
</dbReference>
<dbReference type="InterPro" id="IPR027417">
    <property type="entry name" value="P-loop_NTPase"/>
</dbReference>
<evidence type="ECO:0000256" key="6">
    <source>
        <dbReference type="ARBA" id="ARBA00006270"/>
    </source>
</evidence>
<dbReference type="NCBIfam" id="TIGR00231">
    <property type="entry name" value="small_GTP"/>
    <property type="match status" value="1"/>
</dbReference>
<comment type="function">
    <text evidence="23">Required for normal cytokinesis during mitosis. Plays a role in the regulation of cell proliferation. May be a component of the chromosomal passenger complex (CPC), a complex that acts as a key regulator of mitosis. The CPC complex has essential functions at the centromere in ensuring correct chromosome alignment and segregation and is required for chromatin-induced microtubule stabilization and spindle assembly. Increases AURKB activity. Inhibits apoptosis induced by TGFB1. Overexpression induces swelling of mitochondria and reduces mitochondrial membrane potential.</text>
</comment>
<evidence type="ECO:0000256" key="26">
    <source>
        <dbReference type="ARBA" id="ARBA00068227"/>
    </source>
</evidence>
<feature type="transmembrane region" description="Helical" evidence="28">
    <location>
        <begin position="302"/>
        <end position="323"/>
    </location>
</feature>
<dbReference type="SUPFAM" id="SSF52540">
    <property type="entry name" value="P-loop containing nucleoside triphosphate hydrolases"/>
    <property type="match status" value="1"/>
</dbReference>
<evidence type="ECO:0000256" key="28">
    <source>
        <dbReference type="SAM" id="Phobius"/>
    </source>
</evidence>
<evidence type="ECO:0000256" key="15">
    <source>
        <dbReference type="ARBA" id="ARBA00023128"/>
    </source>
</evidence>
<dbReference type="SMART" id="SM00175">
    <property type="entry name" value="RAB"/>
    <property type="match status" value="1"/>
</dbReference>
<evidence type="ECO:0000256" key="19">
    <source>
        <dbReference type="ARBA" id="ARBA00023288"/>
    </source>
</evidence>
<evidence type="ECO:0000256" key="17">
    <source>
        <dbReference type="ARBA" id="ARBA00023136"/>
    </source>
</evidence>
<reference evidence="30" key="1">
    <citation type="submission" date="2025-08" db="UniProtKB">
        <authorList>
            <consortium name="RefSeq"/>
        </authorList>
    </citation>
    <scope>IDENTIFICATION</scope>
    <source>
        <tissue evidence="30">Muscle</tissue>
    </source>
</reference>
<keyword evidence="19" id="KW-0449">Lipoprotein</keyword>
<evidence type="ECO:0000256" key="22">
    <source>
        <dbReference type="ARBA" id="ARBA00047660"/>
    </source>
</evidence>
<gene>
    <name evidence="30" type="primary">LOC113987192</name>
</gene>
<evidence type="ECO:0000256" key="16">
    <source>
        <dbReference type="ARBA" id="ARBA00023134"/>
    </source>
</evidence>
<dbReference type="Pfam" id="PF05439">
    <property type="entry name" value="JTB"/>
    <property type="match status" value="1"/>
</dbReference>
<evidence type="ECO:0000256" key="7">
    <source>
        <dbReference type="ARBA" id="ARBA00011984"/>
    </source>
</evidence>
<evidence type="ECO:0000256" key="1">
    <source>
        <dbReference type="ARBA" id="ARBA00004173"/>
    </source>
</evidence>
<accession>A0A7R5KF61</accession>
<evidence type="ECO:0000256" key="2">
    <source>
        <dbReference type="ARBA" id="ARBA00004186"/>
    </source>
</evidence>
<keyword evidence="21" id="KW-0131">Cell cycle</keyword>
<keyword evidence="11" id="KW-0732">Signal</keyword>
<keyword evidence="14 28" id="KW-1133">Transmembrane helix</keyword>
<dbReference type="SMART" id="SM00174">
    <property type="entry name" value="RHO"/>
    <property type="match status" value="1"/>
</dbReference>
<evidence type="ECO:0000256" key="4">
    <source>
        <dbReference type="ARBA" id="ARBA00004479"/>
    </source>
</evidence>
<evidence type="ECO:0000256" key="10">
    <source>
        <dbReference type="ARBA" id="ARBA00022692"/>
    </source>
</evidence>
<dbReference type="PROSITE" id="PS51421">
    <property type="entry name" value="RAS"/>
    <property type="match status" value="1"/>
</dbReference>
<evidence type="ECO:0000256" key="8">
    <source>
        <dbReference type="ARBA" id="ARBA00022490"/>
    </source>
</evidence>
<keyword evidence="8" id="KW-0963">Cytoplasm</keyword>
<keyword evidence="16" id="KW-0342">GTP-binding</keyword>
<keyword evidence="18" id="KW-0206">Cytoskeleton</keyword>
<evidence type="ECO:0000256" key="12">
    <source>
        <dbReference type="ARBA" id="ARBA00022741"/>
    </source>
</evidence>
<dbReference type="RefSeq" id="XP_039235019.1">
    <property type="nucleotide sequence ID" value="XM_039379085.1"/>
</dbReference>
<feature type="region of interest" description="Disordered" evidence="27">
    <location>
        <begin position="131"/>
        <end position="196"/>
    </location>
</feature>
<dbReference type="GO" id="GO:0005525">
    <property type="term" value="F:GTP binding"/>
    <property type="evidence" value="ECO:0007669"/>
    <property type="project" value="UniProtKB-KW"/>
</dbReference>
<dbReference type="Pfam" id="PF00071">
    <property type="entry name" value="Ras"/>
    <property type="match status" value="1"/>
</dbReference>
<dbReference type="FunFam" id="3.30.720.220:FF:000001">
    <property type="entry name" value="Jumping translocation breakpoint"/>
    <property type="match status" value="1"/>
</dbReference>
<dbReference type="InterPro" id="IPR001806">
    <property type="entry name" value="Small_GTPase"/>
</dbReference>
<comment type="similarity">
    <text evidence="6">Belongs to the small GTPase superfamily. Rab family.</text>
</comment>
<comment type="catalytic activity">
    <reaction evidence="22">
        <text>GTP + H2O = GDP + phosphate + H(+)</text>
        <dbReference type="Rhea" id="RHEA:19669"/>
        <dbReference type="ChEBI" id="CHEBI:15377"/>
        <dbReference type="ChEBI" id="CHEBI:15378"/>
        <dbReference type="ChEBI" id="CHEBI:37565"/>
        <dbReference type="ChEBI" id="CHEBI:43474"/>
        <dbReference type="ChEBI" id="CHEBI:58189"/>
        <dbReference type="EC" id="3.6.5.2"/>
    </reaction>
    <physiologicalReaction direction="left-to-right" evidence="22">
        <dbReference type="Rhea" id="RHEA:19670"/>
    </physiologicalReaction>
</comment>
<dbReference type="PRINTS" id="PR00449">
    <property type="entry name" value="RASTRNSFRMNG"/>
</dbReference>
<feature type="non-terminal residue" evidence="30">
    <location>
        <position position="1"/>
    </location>
</feature>
<keyword evidence="12" id="KW-0547">Nucleotide-binding</keyword>
<dbReference type="InterPro" id="IPR005225">
    <property type="entry name" value="Small_GTP-bd"/>
</dbReference>
<keyword evidence="29" id="KW-1185">Reference proteome</keyword>
<dbReference type="PANTHER" id="PTHR47980">
    <property type="entry name" value="LD44762P"/>
    <property type="match status" value="1"/>
</dbReference>
<dbReference type="GO" id="GO:0051301">
    <property type="term" value="P:cell division"/>
    <property type="evidence" value="ECO:0007669"/>
    <property type="project" value="UniProtKB-KW"/>
</dbReference>
<keyword evidence="10 28" id="KW-0812">Transmembrane</keyword>
<comment type="similarity">
    <text evidence="24">Belongs to the JTB family.</text>
</comment>
<dbReference type="PROSITE" id="PS51419">
    <property type="entry name" value="RAB"/>
    <property type="match status" value="1"/>
</dbReference>
<comment type="subunit">
    <text evidence="25">Interacts with AURKA, AURKB, BIRC5 and INCENP. May be a component of the CPC at least composed of BIRC5/survivin, CDCA8/borealin, INCENP and AURKB/Aurora-B.</text>
</comment>
<dbReference type="EC" id="3.6.5.2" evidence="7"/>
<evidence type="ECO:0000313" key="29">
    <source>
        <dbReference type="Proteomes" id="UP000504627"/>
    </source>
</evidence>
<protein>
    <recommendedName>
        <fullName evidence="26">Protein JTB</fullName>
        <ecNumber evidence="7">3.6.5.2</ecNumber>
    </recommendedName>
</protein>
<evidence type="ECO:0000256" key="23">
    <source>
        <dbReference type="ARBA" id="ARBA00058368"/>
    </source>
</evidence>
<dbReference type="GO" id="GO:0003925">
    <property type="term" value="F:G protein activity"/>
    <property type="evidence" value="ECO:0007669"/>
    <property type="project" value="UniProtKB-EC"/>
</dbReference>
<dbReference type="Gene3D" id="3.30.720.220">
    <property type="match status" value="1"/>
</dbReference>
<evidence type="ECO:0000256" key="18">
    <source>
        <dbReference type="ARBA" id="ARBA00023212"/>
    </source>
</evidence>
<comment type="subcellular location">
    <subcellularLocation>
        <location evidence="3">Cytoplasm</location>
        <location evidence="3">Cytoskeleton</location>
        <location evidence="3">Microtubule organizing center</location>
        <location evidence="3">Centrosome</location>
    </subcellularLocation>
    <subcellularLocation>
        <location evidence="2">Cytoplasm</location>
        <location evidence="2">Cytoskeleton</location>
        <location evidence="2">Spindle</location>
    </subcellularLocation>
    <subcellularLocation>
        <location evidence="5">Membrane</location>
        <topology evidence="5">Lipid-anchor</topology>
    </subcellularLocation>
    <subcellularLocation>
        <location evidence="4">Membrane</location>
        <topology evidence="4">Single-pass type I membrane protein</topology>
    </subcellularLocation>
    <subcellularLocation>
        <location evidence="1">Mitochondrion</location>
    </subcellularLocation>
</comment>
<keyword evidence="17 28" id="KW-0472">Membrane</keyword>
<evidence type="ECO:0000256" key="11">
    <source>
        <dbReference type="ARBA" id="ARBA00022729"/>
    </source>
</evidence>
<evidence type="ECO:0000256" key="3">
    <source>
        <dbReference type="ARBA" id="ARBA00004300"/>
    </source>
</evidence>
<evidence type="ECO:0000256" key="24">
    <source>
        <dbReference type="ARBA" id="ARBA00060886"/>
    </source>
</evidence>
<name>A0A7R5KF61_9PASS</name>
<dbReference type="GO" id="GO:0005819">
    <property type="term" value="C:spindle"/>
    <property type="evidence" value="ECO:0007669"/>
    <property type="project" value="UniProtKB-SubCell"/>
</dbReference>
<sequence length="343" mass="37479">IDFKIRTVDIDGKKIKLQIWDTAGQERFKTITTAYYRGAVGIILVYDITDEKSFENIQNWMKSIKENASAGVERLLLGNKCDMEGRRKVRQEAAEKLAKEHGIRFFETSAKSSKNVEEAFRTLARDILHKSFRKGPPGSSSSSTKALLEPGPPKKAGGRCSLGPRGPRWRRRRRSGAGPGCPGDSRGIPEGPGASRALPGAAMGPAVLLAVLSAVLGALRPAATAAAAAAAIEERPASPAVATPCWREEQFVVAQECARCSEFQMKTLPDCAPTGFIERINCPTSQREEFKSCRSAALESRWFWRFVGSALAVAAAAAALVVLRQRELDRRAREKVRKQIESI</sequence>
<keyword evidence="13" id="KW-0498">Mitosis</keyword>
<evidence type="ECO:0000313" key="30">
    <source>
        <dbReference type="RefSeq" id="XP_039235019.1"/>
    </source>
</evidence>
<evidence type="ECO:0000256" key="20">
    <source>
        <dbReference type="ARBA" id="ARBA00023289"/>
    </source>
</evidence>
<evidence type="ECO:0000256" key="27">
    <source>
        <dbReference type="SAM" id="MobiDB-lite"/>
    </source>
</evidence>
<dbReference type="Proteomes" id="UP000504627">
    <property type="component" value="Unplaced"/>
</dbReference>
<evidence type="ECO:0000256" key="14">
    <source>
        <dbReference type="ARBA" id="ARBA00022989"/>
    </source>
</evidence>
<evidence type="ECO:0000256" key="13">
    <source>
        <dbReference type="ARBA" id="ARBA00022776"/>
    </source>
</evidence>
<keyword evidence="15" id="KW-0496">Mitochondrion</keyword>
<evidence type="ECO:0000256" key="9">
    <source>
        <dbReference type="ARBA" id="ARBA00022618"/>
    </source>
</evidence>
<dbReference type="GO" id="GO:0005813">
    <property type="term" value="C:centrosome"/>
    <property type="evidence" value="ECO:0007669"/>
    <property type="project" value="UniProtKB-SubCell"/>
</dbReference>
<proteinExistence type="inferred from homology"/>
<dbReference type="InParanoid" id="A0A7R5KF61"/>
<evidence type="ECO:0000256" key="21">
    <source>
        <dbReference type="ARBA" id="ARBA00023306"/>
    </source>
</evidence>
<dbReference type="AlphaFoldDB" id="A0A7R5KF61"/>
<dbReference type="SMART" id="SM00173">
    <property type="entry name" value="RAS"/>
    <property type="match status" value="1"/>
</dbReference>
<dbReference type="Gene3D" id="3.40.50.300">
    <property type="entry name" value="P-loop containing nucleotide triphosphate hydrolases"/>
    <property type="match status" value="1"/>
</dbReference>
<organism evidence="29 30">
    <name type="scientific">Pipra filicauda</name>
    <name type="common">Wire-tailed manakin</name>
    <dbReference type="NCBI Taxonomy" id="649802"/>
    <lineage>
        <taxon>Eukaryota</taxon>
        <taxon>Metazoa</taxon>
        <taxon>Chordata</taxon>
        <taxon>Craniata</taxon>
        <taxon>Vertebrata</taxon>
        <taxon>Euteleostomi</taxon>
        <taxon>Archelosauria</taxon>
        <taxon>Archosauria</taxon>
        <taxon>Dinosauria</taxon>
        <taxon>Saurischia</taxon>
        <taxon>Theropoda</taxon>
        <taxon>Coelurosauria</taxon>
        <taxon>Aves</taxon>
        <taxon>Neognathae</taxon>
        <taxon>Neoaves</taxon>
        <taxon>Telluraves</taxon>
        <taxon>Australaves</taxon>
        <taxon>Passeriformes</taxon>
        <taxon>Pipridae</taxon>
        <taxon>Pipra</taxon>
    </lineage>
</organism>
<dbReference type="GO" id="GO:0016020">
    <property type="term" value="C:membrane"/>
    <property type="evidence" value="ECO:0007669"/>
    <property type="project" value="UniProtKB-SubCell"/>
</dbReference>
<keyword evidence="20" id="KW-0636">Prenylation</keyword>
<dbReference type="GO" id="GO:0005739">
    <property type="term" value="C:mitochondrion"/>
    <property type="evidence" value="ECO:0007669"/>
    <property type="project" value="UniProtKB-SubCell"/>
</dbReference>
<dbReference type="InterPro" id="IPR050305">
    <property type="entry name" value="Small_GTPase_Rab"/>
</dbReference>
<dbReference type="GeneID" id="113987192"/>
<dbReference type="FunFam" id="3.40.50.300:FF:001129">
    <property type="entry name" value="ras-related protein Rab-44 isoform X2"/>
    <property type="match status" value="1"/>
</dbReference>
<evidence type="ECO:0000256" key="25">
    <source>
        <dbReference type="ARBA" id="ARBA00063184"/>
    </source>
</evidence>